<comment type="caution">
    <text evidence="5">The sequence shown here is derived from an EMBL/GenBank/DDBJ whole genome shotgun (WGS) entry which is preliminary data.</text>
</comment>
<protein>
    <recommendedName>
        <fullName evidence="7">F-box domain-containing protein</fullName>
    </recommendedName>
</protein>
<dbReference type="SUPFAM" id="SSF81383">
    <property type="entry name" value="F-box domain"/>
    <property type="match status" value="1"/>
</dbReference>
<reference evidence="5" key="1">
    <citation type="submission" date="2022-12" db="EMBL/GenBank/DDBJ databases">
        <title>Draft genome assemblies for two species of Escallonia (Escalloniales).</title>
        <authorList>
            <person name="Chanderbali A."/>
            <person name="Dervinis C."/>
            <person name="Anghel I."/>
            <person name="Soltis D."/>
            <person name="Soltis P."/>
            <person name="Zapata F."/>
        </authorList>
    </citation>
    <scope>NUCLEOTIDE SEQUENCE</scope>
    <source>
        <strain evidence="5">UCBG92.1500</strain>
        <tissue evidence="5">Leaf</tissue>
    </source>
</reference>
<gene>
    <name evidence="5" type="ORF">RJ640_004644</name>
</gene>
<dbReference type="SUPFAM" id="SSF52047">
    <property type="entry name" value="RNI-like"/>
    <property type="match status" value="1"/>
</dbReference>
<dbReference type="Pfam" id="PF08387">
    <property type="entry name" value="FBD"/>
    <property type="match status" value="1"/>
</dbReference>
<feature type="region of interest" description="Disordered" evidence="1">
    <location>
        <begin position="246"/>
        <end position="303"/>
    </location>
</feature>
<evidence type="ECO:0000259" key="2">
    <source>
        <dbReference type="Pfam" id="PF00646"/>
    </source>
</evidence>
<dbReference type="AlphaFoldDB" id="A0AA88RFY0"/>
<dbReference type="Gene3D" id="3.80.10.10">
    <property type="entry name" value="Ribonuclease Inhibitor"/>
    <property type="match status" value="1"/>
</dbReference>
<dbReference type="EMBL" id="JAVXUO010001214">
    <property type="protein sequence ID" value="KAK2984819.1"/>
    <property type="molecule type" value="Genomic_DNA"/>
</dbReference>
<dbReference type="Proteomes" id="UP001187471">
    <property type="component" value="Unassembled WGS sequence"/>
</dbReference>
<feature type="domain" description="F-box/LRR-repeat protein 15/At3g58940/PEG3-like LRR" evidence="4">
    <location>
        <begin position="116"/>
        <end position="228"/>
    </location>
</feature>
<dbReference type="PANTHER" id="PTHR31900:SF34">
    <property type="entry name" value="EMB|CAB62440.1-RELATED"/>
    <property type="match status" value="1"/>
</dbReference>
<dbReference type="InterPro" id="IPR036047">
    <property type="entry name" value="F-box-like_dom_sf"/>
</dbReference>
<evidence type="ECO:0000313" key="5">
    <source>
        <dbReference type="EMBL" id="KAK2984819.1"/>
    </source>
</evidence>
<dbReference type="PANTHER" id="PTHR31900">
    <property type="entry name" value="F-BOX/RNI SUPERFAMILY PROTEIN-RELATED"/>
    <property type="match status" value="1"/>
</dbReference>
<feature type="domain" description="FBD" evidence="3">
    <location>
        <begin position="470"/>
        <end position="499"/>
    </location>
</feature>
<evidence type="ECO:0000259" key="4">
    <source>
        <dbReference type="Pfam" id="PF24758"/>
    </source>
</evidence>
<sequence>MSKNQKINVCADRISQLPDAILSRILSFMPTKYAAQTSVLSTRWKYLWFSVPVLDFEMHLYVNYKGDRSNFDMYEKHIMSNFTSSVDRLLDLRGNMTTKKFRLSCFEECDPSRLFAWLNAMMLSNVREVDLELRMHDLGKLPRSLFTSNTLVVLRLCGAFLLNVPFDVSLPSLKSLYLELINYRGDASIKRLLSNCHVLEELIIRRFGEDNVWTFDVSVPPLKRLTLDFSGCDEELYDEEELADGFEEEEFDAESDEEESLGESEEEEFVSESDEMESVDELAQEESADEIEEEASKTDEEELVDEIEEEFFDRSVHEHKVVVNASNLEYLKLRDHMSHNILVNELPSLVEADVDICKLYRNREWEVEGDYGNSAYGLLRSIANAKRLSLSGLTLRSLINASESNLPTFSNLISLELGFDKLNGVTLLPDLLKRSPKLETLALPEGITNPLEQEYNIDEDMFFEYHWMPPKDVPECVLLSLKKVVIHYFCGKQEEEMKLNKSTFKGIVRSCICIESIDTIAADEHGKLEW</sequence>
<dbReference type="CDD" id="cd22160">
    <property type="entry name" value="F-box_AtFBL13-like"/>
    <property type="match status" value="1"/>
</dbReference>
<organism evidence="5 6">
    <name type="scientific">Escallonia rubra</name>
    <dbReference type="NCBI Taxonomy" id="112253"/>
    <lineage>
        <taxon>Eukaryota</taxon>
        <taxon>Viridiplantae</taxon>
        <taxon>Streptophyta</taxon>
        <taxon>Embryophyta</taxon>
        <taxon>Tracheophyta</taxon>
        <taxon>Spermatophyta</taxon>
        <taxon>Magnoliopsida</taxon>
        <taxon>eudicotyledons</taxon>
        <taxon>Gunneridae</taxon>
        <taxon>Pentapetalae</taxon>
        <taxon>asterids</taxon>
        <taxon>campanulids</taxon>
        <taxon>Escalloniales</taxon>
        <taxon>Escalloniaceae</taxon>
        <taxon>Escallonia</taxon>
    </lineage>
</organism>
<evidence type="ECO:0000256" key="1">
    <source>
        <dbReference type="SAM" id="MobiDB-lite"/>
    </source>
</evidence>
<accession>A0AA88RFY0</accession>
<dbReference type="InterPro" id="IPR001810">
    <property type="entry name" value="F-box_dom"/>
</dbReference>
<evidence type="ECO:0000259" key="3">
    <source>
        <dbReference type="Pfam" id="PF08387"/>
    </source>
</evidence>
<evidence type="ECO:0008006" key="7">
    <source>
        <dbReference type="Google" id="ProtNLM"/>
    </source>
</evidence>
<dbReference type="InterPro" id="IPR032675">
    <property type="entry name" value="LRR_dom_sf"/>
</dbReference>
<feature type="domain" description="F-box" evidence="2">
    <location>
        <begin position="14"/>
        <end position="53"/>
    </location>
</feature>
<dbReference type="InterPro" id="IPR055411">
    <property type="entry name" value="LRR_FXL15/At3g58940/PEG3-like"/>
</dbReference>
<dbReference type="Pfam" id="PF00646">
    <property type="entry name" value="F-box"/>
    <property type="match status" value="1"/>
</dbReference>
<keyword evidence="6" id="KW-1185">Reference proteome</keyword>
<evidence type="ECO:0000313" key="6">
    <source>
        <dbReference type="Proteomes" id="UP001187471"/>
    </source>
</evidence>
<dbReference type="InterPro" id="IPR006566">
    <property type="entry name" value="FBD"/>
</dbReference>
<dbReference type="Pfam" id="PF24758">
    <property type="entry name" value="LRR_At5g56370"/>
    <property type="match status" value="1"/>
</dbReference>
<name>A0AA88RFY0_9ASTE</name>
<dbReference type="InterPro" id="IPR050232">
    <property type="entry name" value="FBL13/AtMIF1-like"/>
</dbReference>
<proteinExistence type="predicted"/>
<dbReference type="InterPro" id="IPR053781">
    <property type="entry name" value="F-box_AtFBL13-like"/>
</dbReference>